<evidence type="ECO:0000256" key="3">
    <source>
        <dbReference type="ARBA" id="ARBA00006577"/>
    </source>
</evidence>
<keyword evidence="7" id="KW-0143">Chaperone</keyword>
<evidence type="ECO:0000256" key="8">
    <source>
        <dbReference type="ARBA" id="ARBA00023235"/>
    </source>
</evidence>
<dbReference type="Gene3D" id="3.10.50.40">
    <property type="match status" value="1"/>
</dbReference>
<dbReference type="RefSeq" id="WP_386027276.1">
    <property type="nucleotide sequence ID" value="NZ_JBHUHX010000035.1"/>
</dbReference>
<dbReference type="GO" id="GO:0003755">
    <property type="term" value="F:peptidyl-prolyl cis-trans isomerase activity"/>
    <property type="evidence" value="ECO:0007669"/>
    <property type="project" value="UniProtKB-EC"/>
</dbReference>
<evidence type="ECO:0000256" key="6">
    <source>
        <dbReference type="ARBA" id="ARBA00023110"/>
    </source>
</evidence>
<evidence type="ECO:0000313" key="9">
    <source>
        <dbReference type="EMBL" id="MFD2112712.1"/>
    </source>
</evidence>
<name>A0ABW4YAP3_9GAMM</name>
<dbReference type="PANTHER" id="PTHR47861:SF3">
    <property type="entry name" value="FKBP-TYPE PEPTIDYL-PROLYL CIS-TRANS ISOMERASE SLYD"/>
    <property type="match status" value="1"/>
</dbReference>
<gene>
    <name evidence="9" type="ORF">ACFSJC_12760</name>
</gene>
<evidence type="ECO:0000256" key="2">
    <source>
        <dbReference type="ARBA" id="ARBA00004496"/>
    </source>
</evidence>
<dbReference type="Proteomes" id="UP001597337">
    <property type="component" value="Unassembled WGS sequence"/>
</dbReference>
<dbReference type="SUPFAM" id="SSF54534">
    <property type="entry name" value="FKBP-like"/>
    <property type="match status" value="1"/>
</dbReference>
<organism evidence="9 10">
    <name type="scientific">Thiorhodococcus fuscus</name>
    <dbReference type="NCBI Taxonomy" id="527200"/>
    <lineage>
        <taxon>Bacteria</taxon>
        <taxon>Pseudomonadati</taxon>
        <taxon>Pseudomonadota</taxon>
        <taxon>Gammaproteobacteria</taxon>
        <taxon>Chromatiales</taxon>
        <taxon>Chromatiaceae</taxon>
        <taxon>Thiorhodococcus</taxon>
    </lineage>
</organism>
<dbReference type="InterPro" id="IPR048261">
    <property type="entry name" value="SlpA/SlyD-like_ins_sf"/>
</dbReference>
<dbReference type="PANTHER" id="PTHR47861">
    <property type="entry name" value="FKBP-TYPE PEPTIDYL-PROLYL CIS-TRANS ISOMERASE SLYD"/>
    <property type="match status" value="1"/>
</dbReference>
<accession>A0ABW4YAP3</accession>
<sequence length="169" mass="18711">MKHTIADNKFVELTYRILDQMTGDLLTTVEFPLGYVHGNNDVLSPQVMAELEGKSAGETISVPIDCTELYGSRDESLVVTDLIENVPEEYREVGTRILMENDKGQTKSFLVTRMDDKTLTIDGNHPLCGRMVVFELEILSVRDATDEEIIAGGKLEKGPDLGGLPTRPI</sequence>
<keyword evidence="10" id="KW-1185">Reference proteome</keyword>
<dbReference type="EC" id="5.2.1.8" evidence="4"/>
<comment type="subcellular location">
    <subcellularLocation>
        <location evidence="2">Cytoplasm</location>
    </subcellularLocation>
</comment>
<reference evidence="10" key="1">
    <citation type="journal article" date="2019" name="Int. J. Syst. Evol. Microbiol.">
        <title>The Global Catalogue of Microorganisms (GCM) 10K type strain sequencing project: providing services to taxonomists for standard genome sequencing and annotation.</title>
        <authorList>
            <consortium name="The Broad Institute Genomics Platform"/>
            <consortium name="The Broad Institute Genome Sequencing Center for Infectious Disease"/>
            <person name="Wu L."/>
            <person name="Ma J."/>
        </authorList>
    </citation>
    <scope>NUCLEOTIDE SEQUENCE [LARGE SCALE GENOMIC DNA]</scope>
    <source>
        <strain evidence="10">KACC 12597</strain>
    </source>
</reference>
<evidence type="ECO:0000313" key="10">
    <source>
        <dbReference type="Proteomes" id="UP001597337"/>
    </source>
</evidence>
<dbReference type="InterPro" id="IPR046357">
    <property type="entry name" value="PPIase_dom_sf"/>
</dbReference>
<keyword evidence="6" id="KW-0697">Rotamase</keyword>
<proteinExistence type="inferred from homology"/>
<evidence type="ECO:0000256" key="4">
    <source>
        <dbReference type="ARBA" id="ARBA00013194"/>
    </source>
</evidence>
<dbReference type="EMBL" id="JBHUHX010000035">
    <property type="protein sequence ID" value="MFD2112712.1"/>
    <property type="molecule type" value="Genomic_DNA"/>
</dbReference>
<comment type="catalytic activity">
    <reaction evidence="1">
        <text>[protein]-peptidylproline (omega=180) = [protein]-peptidylproline (omega=0)</text>
        <dbReference type="Rhea" id="RHEA:16237"/>
        <dbReference type="Rhea" id="RHEA-COMP:10747"/>
        <dbReference type="Rhea" id="RHEA-COMP:10748"/>
        <dbReference type="ChEBI" id="CHEBI:83833"/>
        <dbReference type="ChEBI" id="CHEBI:83834"/>
        <dbReference type="EC" id="5.2.1.8"/>
    </reaction>
</comment>
<comment type="similarity">
    <text evidence="3">Belongs to the FKBP-type PPIase family.</text>
</comment>
<keyword evidence="5" id="KW-0963">Cytoplasm</keyword>
<keyword evidence="8 9" id="KW-0413">Isomerase</keyword>
<evidence type="ECO:0000256" key="1">
    <source>
        <dbReference type="ARBA" id="ARBA00000971"/>
    </source>
</evidence>
<dbReference type="Gene3D" id="2.40.10.330">
    <property type="match status" value="1"/>
</dbReference>
<protein>
    <recommendedName>
        <fullName evidence="4">peptidylprolyl isomerase</fullName>
        <ecNumber evidence="4">5.2.1.8</ecNumber>
    </recommendedName>
</protein>
<evidence type="ECO:0000256" key="5">
    <source>
        <dbReference type="ARBA" id="ARBA00022490"/>
    </source>
</evidence>
<comment type="caution">
    <text evidence="9">The sequence shown here is derived from an EMBL/GenBank/DDBJ whole genome shotgun (WGS) entry which is preliminary data.</text>
</comment>
<evidence type="ECO:0000256" key="7">
    <source>
        <dbReference type="ARBA" id="ARBA00023186"/>
    </source>
</evidence>